<sequence>MLDPITGKLVLCASANTIIMTDTMSPKARLNICTTCTASSTEGATEPRHGRILFDKMVENGALLDIPFEIRAVECLTNCKSGCSVALNGMGKWGYVYGNIDPENMIADLQELATKYAETDDGIVPWRERPESLRRNVIARIPPLD</sequence>
<dbReference type="Pfam" id="PF07845">
    <property type="entry name" value="DUF1636"/>
    <property type="match status" value="1"/>
</dbReference>
<evidence type="ECO:0008006" key="3">
    <source>
        <dbReference type="Google" id="ProtNLM"/>
    </source>
</evidence>
<evidence type="ECO:0000313" key="2">
    <source>
        <dbReference type="Proteomes" id="UP000007127"/>
    </source>
</evidence>
<proteinExistence type="predicted"/>
<dbReference type="SUPFAM" id="SSF52833">
    <property type="entry name" value="Thioredoxin-like"/>
    <property type="match status" value="1"/>
</dbReference>
<evidence type="ECO:0000313" key="1">
    <source>
        <dbReference type="EMBL" id="AJD50227.1"/>
    </source>
</evidence>
<dbReference type="EMBL" id="CP004388">
    <property type="protein sequence ID" value="AJD50227.1"/>
    <property type="molecule type" value="Genomic_DNA"/>
</dbReference>
<dbReference type="CDD" id="cd02980">
    <property type="entry name" value="TRX_Fd_family"/>
    <property type="match status" value="1"/>
</dbReference>
<dbReference type="InterPro" id="IPR036249">
    <property type="entry name" value="Thioredoxin-like_sf"/>
</dbReference>
<dbReference type="Proteomes" id="UP000007127">
    <property type="component" value="Chromosome"/>
</dbReference>
<dbReference type="AlphaFoldDB" id="A0AB72U7V2"/>
<dbReference type="KEGG" id="txi:TH3_00505"/>
<reference evidence="1 2" key="1">
    <citation type="journal article" date="2012" name="J. Bacteriol.">
        <title>Genome sequence of Thalassospira xiamenensis type strain M-5.</title>
        <authorList>
            <person name="Lai Q."/>
            <person name="Shao Z."/>
        </authorList>
    </citation>
    <scope>NUCLEOTIDE SEQUENCE [LARGE SCALE GENOMIC DNA]</scope>
    <source>
        <strain evidence="1 2">M-5</strain>
    </source>
</reference>
<gene>
    <name evidence="1" type="ORF">TH3_00505</name>
</gene>
<accession>A0AB72U7V2</accession>
<name>A0AB72U7V2_9PROT</name>
<protein>
    <recommendedName>
        <fullName evidence="3">Metal-binding protein</fullName>
    </recommendedName>
</protein>
<organism evidence="1 2">
    <name type="scientific">Thalassospira xiamenensis M-5 = DSM 17429</name>
    <dbReference type="NCBI Taxonomy" id="1123366"/>
    <lineage>
        <taxon>Bacteria</taxon>
        <taxon>Pseudomonadati</taxon>
        <taxon>Pseudomonadota</taxon>
        <taxon>Alphaproteobacteria</taxon>
        <taxon>Rhodospirillales</taxon>
        <taxon>Thalassospiraceae</taxon>
        <taxon>Thalassospira</taxon>
    </lineage>
</organism>
<dbReference type="InterPro" id="IPR012863">
    <property type="entry name" value="DUF1636"/>
</dbReference>